<dbReference type="Proteomes" id="UP000235023">
    <property type="component" value="Unassembled WGS sequence"/>
</dbReference>
<reference evidence="3" key="1">
    <citation type="submission" date="2017-12" db="EMBL/GenBank/DDBJ databases">
        <authorList>
            <consortium name="DOE Joint Genome Institute"/>
            <person name="Mondo S.J."/>
            <person name="Kjaerbolling I."/>
            <person name="Vesth T.C."/>
            <person name="Frisvad J.C."/>
            <person name="Nybo J.L."/>
            <person name="Theobald S."/>
            <person name="Kuo A."/>
            <person name="Bowyer P."/>
            <person name="Matsuda Y."/>
            <person name="Lyhne E.K."/>
            <person name="Kogle M.E."/>
            <person name="Clum A."/>
            <person name="Lipzen A."/>
            <person name="Salamov A."/>
            <person name="Ngan C.Y."/>
            <person name="Daum C."/>
            <person name="Chiniquy J."/>
            <person name="Barry K."/>
            <person name="LaButti K."/>
            <person name="Haridas S."/>
            <person name="Simmons B.A."/>
            <person name="Magnuson J.K."/>
            <person name="Mortensen U.H."/>
            <person name="Larsen T.O."/>
            <person name="Grigoriev I.V."/>
            <person name="Baker S.E."/>
            <person name="Andersen M.R."/>
            <person name="Nordberg H.P."/>
            <person name="Cantor M.N."/>
            <person name="Hua S.X."/>
        </authorList>
    </citation>
    <scope>NUCLEOTIDE SEQUENCE [LARGE SCALE GENOMIC DNA]</scope>
    <source>
        <strain evidence="3">IBT 19404</strain>
    </source>
</reference>
<feature type="transmembrane region" description="Helical" evidence="1">
    <location>
        <begin position="71"/>
        <end position="90"/>
    </location>
</feature>
<organism evidence="2 3">
    <name type="scientific">Aspergillus taichungensis</name>
    <dbReference type="NCBI Taxonomy" id="482145"/>
    <lineage>
        <taxon>Eukaryota</taxon>
        <taxon>Fungi</taxon>
        <taxon>Dikarya</taxon>
        <taxon>Ascomycota</taxon>
        <taxon>Pezizomycotina</taxon>
        <taxon>Eurotiomycetes</taxon>
        <taxon>Eurotiomycetidae</taxon>
        <taxon>Eurotiales</taxon>
        <taxon>Aspergillaceae</taxon>
        <taxon>Aspergillus</taxon>
        <taxon>Aspergillus subgen. Circumdati</taxon>
    </lineage>
</organism>
<keyword evidence="1" id="KW-0472">Membrane</keyword>
<protein>
    <submittedName>
        <fullName evidence="2">Uncharacterized protein</fullName>
    </submittedName>
</protein>
<name>A0A2J5HEB4_9EURO</name>
<accession>A0A2J5HEB4</accession>
<keyword evidence="1" id="KW-0812">Transmembrane</keyword>
<dbReference type="EMBL" id="KZ559660">
    <property type="protein sequence ID" value="PLN75185.1"/>
    <property type="molecule type" value="Genomic_DNA"/>
</dbReference>
<dbReference type="AlphaFoldDB" id="A0A2J5HEB4"/>
<keyword evidence="3" id="KW-1185">Reference proteome</keyword>
<evidence type="ECO:0000313" key="3">
    <source>
        <dbReference type="Proteomes" id="UP000235023"/>
    </source>
</evidence>
<evidence type="ECO:0000256" key="1">
    <source>
        <dbReference type="SAM" id="Phobius"/>
    </source>
</evidence>
<evidence type="ECO:0000313" key="2">
    <source>
        <dbReference type="EMBL" id="PLN75185.1"/>
    </source>
</evidence>
<proteinExistence type="predicted"/>
<feature type="transmembrane region" description="Helical" evidence="1">
    <location>
        <begin position="43"/>
        <end position="59"/>
    </location>
</feature>
<keyword evidence="1" id="KW-1133">Transmembrane helix</keyword>
<gene>
    <name evidence="2" type="ORF">BDW42DRAFT_43307</name>
</gene>
<sequence length="91" mass="10773">MLYWESARKTSDNRGAGAGAGAAGILVKKAITKKKRWKKRSRRRVIMSCYTYIVILPYLSCFRGCFQGRGLIRRFLLFMEYYHIYIIFLFF</sequence>